<sequence>MVFRYDEAGNQIYRGGAVIIDQGKTQEIIENAKISEEDVFWKGIQIYPVPVKDVLTISWSEENDQLIESVSLYQHNSIAFLFEQKNYPNLARQVKVNMGSYYMGVYVVSFQLSDGRVVTRNIIKD</sequence>
<evidence type="ECO:0000313" key="4">
    <source>
        <dbReference type="Proteomes" id="UP000281810"/>
    </source>
</evidence>
<organism evidence="3 4">
    <name type="scientific">Epilithonimonas vandammei</name>
    <dbReference type="NCBI Taxonomy" id="2487072"/>
    <lineage>
        <taxon>Bacteria</taxon>
        <taxon>Pseudomonadati</taxon>
        <taxon>Bacteroidota</taxon>
        <taxon>Flavobacteriia</taxon>
        <taxon>Flavobacteriales</taxon>
        <taxon>Weeksellaceae</taxon>
        <taxon>Chryseobacterium group</taxon>
        <taxon>Epilithonimonas</taxon>
    </lineage>
</organism>
<dbReference type="AlphaFoldDB" id="A0A3G8Y779"/>
<evidence type="ECO:0000259" key="2">
    <source>
        <dbReference type="Pfam" id="PF18962"/>
    </source>
</evidence>
<dbReference type="OrthoDB" id="1263843at2"/>
<reference evidence="4" key="1">
    <citation type="submission" date="2018-11" db="EMBL/GenBank/DDBJ databases">
        <title>Proposal to divide the Flavobacteriaceae and reorganize its genera based on Amino Acid Identity values calculated from whole genome sequences.</title>
        <authorList>
            <person name="Nicholson A.C."/>
            <person name="Gulvik C.A."/>
            <person name="Whitney A.M."/>
            <person name="Humrighouse B.W."/>
            <person name="Bell M."/>
            <person name="Holmes B."/>
            <person name="Steigerwalt A.B."/>
            <person name="Villarma A."/>
            <person name="Sheth M."/>
            <person name="Batra D."/>
            <person name="Pryor J."/>
            <person name="Bernardet J.-F."/>
            <person name="Hugo C."/>
            <person name="Kampfer P."/>
            <person name="Newman J.D."/>
            <person name="McQuiston J.R."/>
        </authorList>
    </citation>
    <scope>NUCLEOTIDE SEQUENCE [LARGE SCALE GENOMIC DNA]</scope>
    <source>
        <strain evidence="4">F5649</strain>
    </source>
</reference>
<proteinExistence type="predicted"/>
<evidence type="ECO:0000256" key="1">
    <source>
        <dbReference type="ARBA" id="ARBA00022729"/>
    </source>
</evidence>
<keyword evidence="1" id="KW-0732">Signal</keyword>
<keyword evidence="4" id="KW-1185">Reference proteome</keyword>
<evidence type="ECO:0000313" key="3">
    <source>
        <dbReference type="EMBL" id="AZI41232.1"/>
    </source>
</evidence>
<protein>
    <recommendedName>
        <fullName evidence="2">Secretion system C-terminal sorting domain-containing protein</fullName>
    </recommendedName>
</protein>
<gene>
    <name evidence="3" type="ORF">EIB74_04020</name>
</gene>
<dbReference type="EMBL" id="CP034161">
    <property type="protein sequence ID" value="AZI41232.1"/>
    <property type="molecule type" value="Genomic_DNA"/>
</dbReference>
<dbReference type="Pfam" id="PF18962">
    <property type="entry name" value="Por_Secre_tail"/>
    <property type="match status" value="1"/>
</dbReference>
<dbReference type="InterPro" id="IPR026444">
    <property type="entry name" value="Secre_tail"/>
</dbReference>
<feature type="domain" description="Secretion system C-terminal sorting" evidence="2">
    <location>
        <begin position="46"/>
        <end position="123"/>
    </location>
</feature>
<dbReference type="Proteomes" id="UP000281810">
    <property type="component" value="Chromosome"/>
</dbReference>
<accession>A0A3G8Y779</accession>
<name>A0A3G8Y779_9FLAO</name>